<proteinExistence type="predicted"/>
<evidence type="ECO:0000313" key="3">
    <source>
        <dbReference type="EMBL" id="PPQ97635.1"/>
    </source>
</evidence>
<dbReference type="InParanoid" id="A0A409Y3P6"/>
<dbReference type="EMBL" id="NHYE01001217">
    <property type="protein sequence ID" value="PPQ97635.1"/>
    <property type="molecule type" value="Genomic_DNA"/>
</dbReference>
<evidence type="ECO:0000259" key="2">
    <source>
        <dbReference type="PROSITE" id="PS50097"/>
    </source>
</evidence>
<keyword evidence="4" id="KW-1185">Reference proteome</keyword>
<dbReference type="AlphaFoldDB" id="A0A409Y3P6"/>
<reference evidence="3 4" key="1">
    <citation type="journal article" date="2018" name="Evol. Lett.">
        <title>Horizontal gene cluster transfer increased hallucinogenic mushroom diversity.</title>
        <authorList>
            <person name="Reynolds H.T."/>
            <person name="Vijayakumar V."/>
            <person name="Gluck-Thaler E."/>
            <person name="Korotkin H.B."/>
            <person name="Matheny P.B."/>
            <person name="Slot J.C."/>
        </authorList>
    </citation>
    <scope>NUCLEOTIDE SEQUENCE [LARGE SCALE GENOMIC DNA]</scope>
    <source>
        <strain evidence="3 4">SRW20</strain>
    </source>
</reference>
<dbReference type="Gene3D" id="3.30.710.10">
    <property type="entry name" value="Potassium Channel Kv1.1, Chain A"/>
    <property type="match status" value="1"/>
</dbReference>
<name>A0A409Y3P6_9AGAR</name>
<feature type="domain" description="BTB" evidence="2">
    <location>
        <begin position="40"/>
        <end position="109"/>
    </location>
</feature>
<evidence type="ECO:0000256" key="1">
    <source>
        <dbReference type="SAM" id="MobiDB-lite"/>
    </source>
</evidence>
<dbReference type="InterPro" id="IPR011333">
    <property type="entry name" value="SKP1/BTB/POZ_sf"/>
</dbReference>
<feature type="compositionally biased region" description="Polar residues" evidence="1">
    <location>
        <begin position="8"/>
        <end position="24"/>
    </location>
</feature>
<dbReference type="Pfam" id="PF00651">
    <property type="entry name" value="BTB"/>
    <property type="match status" value="1"/>
</dbReference>
<evidence type="ECO:0000313" key="4">
    <source>
        <dbReference type="Proteomes" id="UP000284706"/>
    </source>
</evidence>
<organism evidence="3 4">
    <name type="scientific">Gymnopilus dilepis</name>
    <dbReference type="NCBI Taxonomy" id="231916"/>
    <lineage>
        <taxon>Eukaryota</taxon>
        <taxon>Fungi</taxon>
        <taxon>Dikarya</taxon>
        <taxon>Basidiomycota</taxon>
        <taxon>Agaricomycotina</taxon>
        <taxon>Agaricomycetes</taxon>
        <taxon>Agaricomycetidae</taxon>
        <taxon>Agaricales</taxon>
        <taxon>Agaricineae</taxon>
        <taxon>Hymenogastraceae</taxon>
        <taxon>Gymnopilus</taxon>
    </lineage>
</organism>
<sequence length="339" mass="38661">MDLAHIPLQSQQPGTTDQPESGNQEFPALVQSTEFWFKSGDIIFSVENKLYKVHKEILARHSSVMQDMFDLPQGDTSRSDCPTLHGCPLVELTDKAREIEYMLSLFYDNLKKHDWTKPTSLTCISTLLLMGKKYGIDYFVKEALRRLRLDHPTSLAGWRAFKGLQDYKMIDEEPSIAMEKIIQIGHEHCIESILPVAYMRYAFVSDLEKILRGDDQDSLSLDRRIACAVALDFLKDKLYSMFQTWMRTANTLVPAKGCKSSTLCPSIHADLVGHFPLWSGLPNGGNIFRTLDNEDLRQLCLPCCKAIKAEYANMCKSFWNMLPDAFLGAVWAELKDFEQ</sequence>
<dbReference type="CDD" id="cd18186">
    <property type="entry name" value="BTB_POZ_ZBTB_KLHL-like"/>
    <property type="match status" value="1"/>
</dbReference>
<accession>A0A409Y3P6</accession>
<dbReference type="SUPFAM" id="SSF54695">
    <property type="entry name" value="POZ domain"/>
    <property type="match status" value="1"/>
</dbReference>
<dbReference type="InterPro" id="IPR000210">
    <property type="entry name" value="BTB/POZ_dom"/>
</dbReference>
<comment type="caution">
    <text evidence="3">The sequence shown here is derived from an EMBL/GenBank/DDBJ whole genome shotgun (WGS) entry which is preliminary data.</text>
</comment>
<gene>
    <name evidence="3" type="ORF">CVT26_002542</name>
</gene>
<feature type="region of interest" description="Disordered" evidence="1">
    <location>
        <begin position="1"/>
        <end position="24"/>
    </location>
</feature>
<dbReference type="SMART" id="SM00225">
    <property type="entry name" value="BTB"/>
    <property type="match status" value="1"/>
</dbReference>
<dbReference type="PROSITE" id="PS50097">
    <property type="entry name" value="BTB"/>
    <property type="match status" value="1"/>
</dbReference>
<protein>
    <recommendedName>
        <fullName evidence="2">BTB domain-containing protein</fullName>
    </recommendedName>
</protein>
<dbReference type="Proteomes" id="UP000284706">
    <property type="component" value="Unassembled WGS sequence"/>
</dbReference>
<dbReference type="OrthoDB" id="2799068at2759"/>